<feature type="compositionally biased region" description="Low complexity" evidence="5">
    <location>
        <begin position="1007"/>
        <end position="1021"/>
    </location>
</feature>
<dbReference type="Pfam" id="PF16879">
    <property type="entry name" value="Sin3a_C"/>
    <property type="match status" value="1"/>
</dbReference>
<dbReference type="InParanoid" id="T1FAU6"/>
<gene>
    <name evidence="8" type="primary">20205945</name>
    <name evidence="7" type="ORF">HELRODRAFT_176731</name>
</gene>
<evidence type="ECO:0000256" key="2">
    <source>
        <dbReference type="ARBA" id="ARBA00022491"/>
    </source>
</evidence>
<reference evidence="8" key="3">
    <citation type="submission" date="2015-06" db="UniProtKB">
        <authorList>
            <consortium name="EnsemblMetazoa"/>
        </authorList>
    </citation>
    <scope>IDENTIFICATION</scope>
</reference>
<dbReference type="InterPro" id="IPR003822">
    <property type="entry name" value="PAH"/>
</dbReference>
<feature type="compositionally biased region" description="Polar residues" evidence="5">
    <location>
        <begin position="1025"/>
        <end position="1037"/>
    </location>
</feature>
<feature type="region of interest" description="Disordered" evidence="5">
    <location>
        <begin position="641"/>
        <end position="684"/>
    </location>
</feature>
<dbReference type="GO" id="GO:0000785">
    <property type="term" value="C:chromatin"/>
    <property type="evidence" value="ECO:0000318"/>
    <property type="project" value="GO_Central"/>
</dbReference>
<feature type="region of interest" description="Disordered" evidence="5">
    <location>
        <begin position="77"/>
        <end position="118"/>
    </location>
</feature>
<evidence type="ECO:0000259" key="6">
    <source>
        <dbReference type="SMART" id="SM00761"/>
    </source>
</evidence>
<feature type="region of interest" description="Disordered" evidence="5">
    <location>
        <begin position="1196"/>
        <end position="1222"/>
    </location>
</feature>
<organism evidence="8 9">
    <name type="scientific">Helobdella robusta</name>
    <name type="common">Californian leech</name>
    <dbReference type="NCBI Taxonomy" id="6412"/>
    <lineage>
        <taxon>Eukaryota</taxon>
        <taxon>Metazoa</taxon>
        <taxon>Spiralia</taxon>
        <taxon>Lophotrochozoa</taxon>
        <taxon>Annelida</taxon>
        <taxon>Clitellata</taxon>
        <taxon>Hirudinea</taxon>
        <taxon>Rhynchobdellida</taxon>
        <taxon>Glossiphoniidae</taxon>
        <taxon>Helobdella</taxon>
    </lineage>
</organism>
<dbReference type="GeneID" id="20205945"/>
<feature type="region of interest" description="Disordered" evidence="5">
    <location>
        <begin position="1554"/>
        <end position="1591"/>
    </location>
</feature>
<feature type="region of interest" description="Disordered" evidence="5">
    <location>
        <begin position="1779"/>
        <end position="1798"/>
    </location>
</feature>
<feature type="compositionally biased region" description="Low complexity" evidence="5">
    <location>
        <begin position="1788"/>
        <end position="1798"/>
    </location>
</feature>
<feature type="compositionally biased region" description="Low complexity" evidence="5">
    <location>
        <begin position="1038"/>
        <end position="1053"/>
    </location>
</feature>
<dbReference type="SMART" id="SM00761">
    <property type="entry name" value="HDAC_interact"/>
    <property type="match status" value="1"/>
</dbReference>
<keyword evidence="9" id="KW-1185">Reference proteome</keyword>
<dbReference type="EnsemblMetazoa" id="HelroT176731">
    <property type="protein sequence ID" value="HelroP176731"/>
    <property type="gene ID" value="HelroG176731"/>
</dbReference>
<dbReference type="RefSeq" id="XP_009022329.1">
    <property type="nucleotide sequence ID" value="XM_009024081.1"/>
</dbReference>
<dbReference type="OMA" id="ASTIMET"/>
<dbReference type="Proteomes" id="UP000015101">
    <property type="component" value="Unassembled WGS sequence"/>
</dbReference>
<dbReference type="GO" id="GO:0000122">
    <property type="term" value="P:negative regulation of transcription by RNA polymerase II"/>
    <property type="evidence" value="ECO:0000318"/>
    <property type="project" value="GO_Central"/>
</dbReference>
<feature type="compositionally biased region" description="Low complexity" evidence="5">
    <location>
        <begin position="77"/>
        <end position="93"/>
    </location>
</feature>
<feature type="compositionally biased region" description="Low complexity" evidence="5">
    <location>
        <begin position="109"/>
        <end position="118"/>
    </location>
</feature>
<evidence type="ECO:0000256" key="3">
    <source>
        <dbReference type="ARBA" id="ARBA00023242"/>
    </source>
</evidence>
<dbReference type="SUPFAM" id="SSF47762">
    <property type="entry name" value="PAH2 domain"/>
    <property type="match status" value="2"/>
</dbReference>
<name>T1FAU6_HELRO</name>
<keyword evidence="2" id="KW-0678">Repressor</keyword>
<reference evidence="7 9" key="2">
    <citation type="journal article" date="2013" name="Nature">
        <title>Insights into bilaterian evolution from three spiralian genomes.</title>
        <authorList>
            <person name="Simakov O."/>
            <person name="Marletaz F."/>
            <person name="Cho S.J."/>
            <person name="Edsinger-Gonzales E."/>
            <person name="Havlak P."/>
            <person name="Hellsten U."/>
            <person name="Kuo D.H."/>
            <person name="Larsson T."/>
            <person name="Lv J."/>
            <person name="Arendt D."/>
            <person name="Savage R."/>
            <person name="Osoegawa K."/>
            <person name="de Jong P."/>
            <person name="Grimwood J."/>
            <person name="Chapman J.A."/>
            <person name="Shapiro H."/>
            <person name="Aerts A."/>
            <person name="Otillar R.P."/>
            <person name="Terry A.Y."/>
            <person name="Boore J.L."/>
            <person name="Grigoriev I.V."/>
            <person name="Lindberg D.R."/>
            <person name="Seaver E.C."/>
            <person name="Weisblat D.A."/>
            <person name="Putnam N.H."/>
            <person name="Rokhsar D.S."/>
        </authorList>
    </citation>
    <scope>NUCLEOTIDE SEQUENCE</scope>
</reference>
<feature type="compositionally biased region" description="Basic residues" evidence="5">
    <location>
        <begin position="661"/>
        <end position="676"/>
    </location>
</feature>
<sequence>MQNQDKSFSSNLSQPLLQKVYVQTSNAQSSSLNPYNLIRYQGPNALHLVGGTPSSNLHLQPMSSLITTSASIYQPNQMSTWNSSSQNNNSSSTIDQPAILHQPQPQQPPQQQQPQQQQQHINTQLQQKLKVEDALTYLDQVKLKFGHRPQVYNDFLDIMKDFKSQNIDTPGVISRVSILFQGHNELIVGFNTFLPQGYSIEVQNNETINVHQPGQQVVSLSSLGNYTTTAATNNIIGTAGAAANTGTVLPGNDRVSSAGNNGGAGIRGGSVGSTNNHVGGALVGGGHAATVPVTAGGSKGAKTGVGDVSKQQQLMNNNNNSSSSSTNFENMSQASINSFSTSNNVTNNATTNSNNVPSNSQGQPVEFNHAINYVNKIKVTVVYQGRPEIYKKFLDILHNYQEEQKYSKEQVYRQPSNRSPVSEAEVYEQTLKSGPKSQKAKKVGFGPGPGPNSGASLVVSKLFHDQPELLREFRQFLPDANGGNDLMRGVGLTRHQSVKQEMNPQQQQHSMKNNIHSPGRGKMSWSSSSSPSSFMPATKKQKLNQRNVCNNISNNSLANNNSESINNSDYNFFDPELIKYLNKQSIKEPLYREVLRYINLLMKKAINFAEFNKSVDPLVDKLPGLKSYFENYKSYFDGNGDNKSSITKSNKMHQTSSLHHQQQHHHQLQHHHHHHPPSSSSSSSLLVVDFDSNKLMSGGSMSVADRRSCALEGGGGSSKEKIVKFDKHAHIDLSTCKQYGKHYRELPKNYIQETCSGQTELEEEVLNSTYVLFPVSGGDEENDRASNDDDDDDVSCRRNPLEDHVFQCEDERYELDMVMNLNMSVLLGLESLARRMRSMTSDDLGRFQINDLSAAIGISELNIEIALKRVYGDKGLTLIEGLRKSPLVTVPIIIKSLRSKDVEWKESKKSFERFWSEQMDKFYLKSLDFEGQRFKQVDSKYIRSKSLVKELENIIKTSQATKTASSNTAITTNNSNNNNVLSSKKKYDNEDDGEFEVTPAKKRKLSSTKSNDNNSNKANVKNQEKNQPNESNKICNKSNTSHASTSANNNTSNDRGYSHFTDDYMNLSLQDYNVYHDAVSLIISNITRQSGIQSEERDKMKRILSNFLPAVLIADFQYVFMTSSSSFSDAQNVEGDVKVKKEYEEDGSVEFIQRIDAASLDFKKEPPYDEVTSNKTNNLGSVKSVAFKAKSKAQQTAASTPLQHPPSSPALQLNSSSSSSSCSSSQTTIFYCNENWYVLLRLMLLICERLLILKKRSEELSMEEEKNKLLRDVMTLRAVQAKCPESLDPSSFYSTALDMVKNLMSGSLDVGSYEDQLREMFGVNCYHVFTLDKVVQNAVRQLQHASNKDESQLLLEAYESYLQRHVDVDEYRTKCQSLLSEKTCYQFVIVKGESSADVKISILPEAQTVSDLETSLEHHHQQQPQLNEGQDGNLPKQSTTSSLPLQRDGLTWNSVSNNPVDETDAMDVGDYGRNDTVASDDRGSSDQVHYELHLRRSHVFKFPDFLRKFRHRKDIQMNNPPEYVDPKNVDARLAHVVSLLDYAGRDFVRRKEQLNMPDNLDDSNINKSGEYDDNNISDQSAGNEGMADEDNARHPFVNSQVDKSYLMNKFNNASECGNSDSSFSSETGSRLMMELGCTKIFVFKANALSKAQKSHRKTTLRRLKRFNEWLYKWTSKNITEDQMATCNQWFEGSNMSTDLPFLCKQDDGGQTEQRKIKRVVMNSHLLITHKVNDNNLTATSETQLHVINDIRFEGNIDAGDTGDDNSLTPYRPYYKYLLTPKHSKSEEPPVSTSSSSSS</sequence>
<dbReference type="PANTHER" id="PTHR12346">
    <property type="entry name" value="SIN3B-RELATED"/>
    <property type="match status" value="1"/>
</dbReference>
<feature type="region of interest" description="Disordered" evidence="5">
    <location>
        <begin position="1412"/>
        <end position="1485"/>
    </location>
</feature>
<dbReference type="Gene3D" id="1.20.1160.11">
    <property type="entry name" value="Paired amphipathic helix"/>
    <property type="match status" value="2"/>
</dbReference>
<feature type="compositionally biased region" description="Low complexity" evidence="5">
    <location>
        <begin position="524"/>
        <end position="533"/>
    </location>
</feature>
<comment type="subcellular location">
    <subcellularLocation>
        <location evidence="1 4">Nucleus</location>
    </subcellularLocation>
</comment>
<evidence type="ECO:0000256" key="5">
    <source>
        <dbReference type="SAM" id="MobiDB-lite"/>
    </source>
</evidence>
<dbReference type="InterPro" id="IPR013194">
    <property type="entry name" value="HDAC_interact_dom"/>
</dbReference>
<dbReference type="InterPro" id="IPR039774">
    <property type="entry name" value="Sin3-like"/>
</dbReference>
<dbReference type="FunFam" id="1.20.1160.11:FF:000001">
    <property type="entry name" value="Paired amphipathic helix protein Sin3"/>
    <property type="match status" value="1"/>
</dbReference>
<dbReference type="GO" id="GO:0070822">
    <property type="term" value="C:Sin3-type complex"/>
    <property type="evidence" value="ECO:0000318"/>
    <property type="project" value="GO_Central"/>
</dbReference>
<dbReference type="InterPro" id="IPR031693">
    <property type="entry name" value="Sin3_C"/>
</dbReference>
<proteinExistence type="predicted"/>
<feature type="compositionally biased region" description="Polar residues" evidence="5">
    <location>
        <begin position="1451"/>
        <end position="1460"/>
    </location>
</feature>
<dbReference type="OrthoDB" id="10265969at2759"/>
<feature type="compositionally biased region" description="Low complexity" evidence="5">
    <location>
        <begin position="335"/>
        <end position="360"/>
    </location>
</feature>
<dbReference type="CTD" id="20205945"/>
<dbReference type="STRING" id="6412.T1FAU6"/>
<dbReference type="KEGG" id="hro:HELRODRAFT_176731"/>
<dbReference type="InterPro" id="IPR036600">
    <property type="entry name" value="PAH_sf"/>
</dbReference>
<dbReference type="PANTHER" id="PTHR12346:SF0">
    <property type="entry name" value="SIN3A, ISOFORM G"/>
    <property type="match status" value="1"/>
</dbReference>
<evidence type="ECO:0000313" key="7">
    <source>
        <dbReference type="EMBL" id="ESN99563.1"/>
    </source>
</evidence>
<dbReference type="HOGENOM" id="CLU_001360_1_1_1"/>
<feature type="region of interest" description="Disordered" evidence="5">
    <location>
        <begin position="502"/>
        <end position="536"/>
    </location>
</feature>
<evidence type="ECO:0000313" key="8">
    <source>
        <dbReference type="EnsemblMetazoa" id="HelroP176731"/>
    </source>
</evidence>
<feature type="domain" description="Histone deacetylase interacting" evidence="6">
    <location>
        <begin position="735"/>
        <end position="846"/>
    </location>
</feature>
<feature type="compositionally biased region" description="Polar residues" evidence="5">
    <location>
        <begin position="1422"/>
        <end position="1444"/>
    </location>
</feature>
<feature type="region of interest" description="Disordered" evidence="5">
    <location>
        <begin position="958"/>
        <end position="1056"/>
    </location>
</feature>
<feature type="compositionally biased region" description="Low complexity" evidence="5">
    <location>
        <begin position="316"/>
        <end position="325"/>
    </location>
</feature>
<dbReference type="EMBL" id="KB097106">
    <property type="protein sequence ID" value="ESN99563.1"/>
    <property type="molecule type" value="Genomic_DNA"/>
</dbReference>
<feature type="compositionally biased region" description="Low complexity" evidence="5">
    <location>
        <begin position="960"/>
        <end position="982"/>
    </location>
</feature>
<feature type="region of interest" description="Disordered" evidence="5">
    <location>
        <begin position="776"/>
        <end position="795"/>
    </location>
</feature>
<feature type="region of interest" description="Disordered" evidence="5">
    <location>
        <begin position="431"/>
        <end position="451"/>
    </location>
</feature>
<feature type="compositionally biased region" description="Acidic residues" evidence="5">
    <location>
        <begin position="778"/>
        <end position="793"/>
    </location>
</feature>
<dbReference type="Pfam" id="PF02671">
    <property type="entry name" value="PAH"/>
    <property type="match status" value="2"/>
</dbReference>
<evidence type="ECO:0000256" key="4">
    <source>
        <dbReference type="PROSITE-ProRule" id="PRU00810"/>
    </source>
</evidence>
<dbReference type="EMBL" id="AMQM01005813">
    <property type="status" value="NOT_ANNOTATED_CDS"/>
    <property type="molecule type" value="Genomic_DNA"/>
</dbReference>
<feature type="region of interest" description="Disordered" evidence="5">
    <location>
        <begin position="294"/>
        <end position="363"/>
    </location>
</feature>
<reference evidence="9" key="1">
    <citation type="submission" date="2012-12" db="EMBL/GenBank/DDBJ databases">
        <authorList>
            <person name="Hellsten U."/>
            <person name="Grimwood J."/>
            <person name="Chapman J.A."/>
            <person name="Shapiro H."/>
            <person name="Aerts A."/>
            <person name="Otillar R.P."/>
            <person name="Terry A.Y."/>
            <person name="Boore J.L."/>
            <person name="Simakov O."/>
            <person name="Marletaz F."/>
            <person name="Cho S.-J."/>
            <person name="Edsinger-Gonzales E."/>
            <person name="Havlak P."/>
            <person name="Kuo D.-H."/>
            <person name="Larsson T."/>
            <person name="Lv J."/>
            <person name="Arendt D."/>
            <person name="Savage R."/>
            <person name="Osoegawa K."/>
            <person name="de Jong P."/>
            <person name="Lindberg D.R."/>
            <person name="Seaver E.C."/>
            <person name="Weisblat D.A."/>
            <person name="Putnam N.H."/>
            <person name="Grigoriev I.V."/>
            <person name="Rokhsar D.S."/>
        </authorList>
    </citation>
    <scope>NUCLEOTIDE SEQUENCE</scope>
</reference>
<protein>
    <recommendedName>
        <fullName evidence="6">Histone deacetylase interacting domain-containing protein</fullName>
    </recommendedName>
</protein>
<dbReference type="PROSITE" id="PS51477">
    <property type="entry name" value="PAH"/>
    <property type="match status" value="2"/>
</dbReference>
<keyword evidence="3 4" id="KW-0539">Nucleus</keyword>
<feature type="compositionally biased region" description="Polar residues" evidence="5">
    <location>
        <begin position="502"/>
        <end position="516"/>
    </location>
</feature>
<dbReference type="eggNOG" id="KOG4204">
    <property type="taxonomic scope" value="Eukaryota"/>
</dbReference>
<dbReference type="Pfam" id="PF08295">
    <property type="entry name" value="Sin3_corepress"/>
    <property type="match status" value="1"/>
</dbReference>
<evidence type="ECO:0000256" key="1">
    <source>
        <dbReference type="ARBA" id="ARBA00004123"/>
    </source>
</evidence>
<dbReference type="GO" id="GO:0003714">
    <property type="term" value="F:transcription corepressor activity"/>
    <property type="evidence" value="ECO:0000318"/>
    <property type="project" value="GO_Central"/>
</dbReference>
<accession>T1FAU6</accession>
<evidence type="ECO:0000313" key="9">
    <source>
        <dbReference type="Proteomes" id="UP000015101"/>
    </source>
</evidence>